<evidence type="ECO:0000313" key="1">
    <source>
        <dbReference type="EMBL" id="PSU93865.1"/>
    </source>
</evidence>
<dbReference type="EMBL" id="PYNF01000026">
    <property type="protein sequence ID" value="PSU93865.1"/>
    <property type="molecule type" value="Genomic_DNA"/>
</dbReference>
<protein>
    <recommendedName>
        <fullName evidence="3">VCBS repeat-containing protein</fullName>
    </recommendedName>
</protein>
<dbReference type="Proteomes" id="UP000241426">
    <property type="component" value="Unassembled WGS sequence"/>
</dbReference>
<name>A0A2T3KD02_9GAMM</name>
<evidence type="ECO:0000313" key="2">
    <source>
        <dbReference type="Proteomes" id="UP000241426"/>
    </source>
</evidence>
<proteinExistence type="predicted"/>
<sequence length="141" mass="15360">MIVGCNSQPNFQPDLNKSVSEATHETKPLFDVGYSDLNGDGLKDALVLLKGSDWCGSGGCSFMIFENLGSHYKLMSQSSITSPPISIANSETNGWKNLIVWTSNIGSVLMKFNGKTYPYNPSLEPIARQSQQLGSQLILKN</sequence>
<evidence type="ECO:0008006" key="3">
    <source>
        <dbReference type="Google" id="ProtNLM"/>
    </source>
</evidence>
<organism evidence="1 2">
    <name type="scientific">Photobacterium kishitanii</name>
    <dbReference type="NCBI Taxonomy" id="318456"/>
    <lineage>
        <taxon>Bacteria</taxon>
        <taxon>Pseudomonadati</taxon>
        <taxon>Pseudomonadota</taxon>
        <taxon>Gammaproteobacteria</taxon>
        <taxon>Vibrionales</taxon>
        <taxon>Vibrionaceae</taxon>
        <taxon>Photobacterium</taxon>
    </lineage>
</organism>
<gene>
    <name evidence="1" type="ORF">C9J27_20400</name>
</gene>
<comment type="caution">
    <text evidence="1">The sequence shown here is derived from an EMBL/GenBank/DDBJ whole genome shotgun (WGS) entry which is preliminary data.</text>
</comment>
<reference evidence="1 2" key="1">
    <citation type="submission" date="2018-01" db="EMBL/GenBank/DDBJ databases">
        <title>Whole genome sequencing of Histamine producing bacteria.</title>
        <authorList>
            <person name="Butler K."/>
        </authorList>
    </citation>
    <scope>NUCLEOTIDE SEQUENCE [LARGE SCALE GENOMIC DNA]</scope>
    <source>
        <strain evidence="1 2">FS-7.2</strain>
    </source>
</reference>
<accession>A0A2T3KD02</accession>
<dbReference type="AlphaFoldDB" id="A0A2T3KD02"/>